<proteinExistence type="predicted"/>
<evidence type="ECO:0000313" key="1">
    <source>
        <dbReference type="EMBL" id="KAF0909046.1"/>
    </source>
</evidence>
<accession>A0A6G1D9F4</accession>
<sequence length="84" mass="8163">MKLSAGVGVDEPTAAVAVELITIVEPVVVVTAVEGAFGVLKVARAAAEVGLDPKAGAVVSGTSVGPPRSPAGCGEHALTMVAEL</sequence>
<gene>
    <name evidence="1" type="ORF">E2562_030657</name>
</gene>
<dbReference type="Proteomes" id="UP000479710">
    <property type="component" value="Unassembled WGS sequence"/>
</dbReference>
<dbReference type="AlphaFoldDB" id="A0A6G1D9F4"/>
<protein>
    <submittedName>
        <fullName evidence="1">Uncharacterized protein</fullName>
    </submittedName>
</protein>
<dbReference type="EMBL" id="SPHZ02000007">
    <property type="protein sequence ID" value="KAF0909046.1"/>
    <property type="molecule type" value="Genomic_DNA"/>
</dbReference>
<organism evidence="1 2">
    <name type="scientific">Oryza meyeriana var. granulata</name>
    <dbReference type="NCBI Taxonomy" id="110450"/>
    <lineage>
        <taxon>Eukaryota</taxon>
        <taxon>Viridiplantae</taxon>
        <taxon>Streptophyta</taxon>
        <taxon>Embryophyta</taxon>
        <taxon>Tracheophyta</taxon>
        <taxon>Spermatophyta</taxon>
        <taxon>Magnoliopsida</taxon>
        <taxon>Liliopsida</taxon>
        <taxon>Poales</taxon>
        <taxon>Poaceae</taxon>
        <taxon>BOP clade</taxon>
        <taxon>Oryzoideae</taxon>
        <taxon>Oryzeae</taxon>
        <taxon>Oryzinae</taxon>
        <taxon>Oryza</taxon>
        <taxon>Oryza meyeriana</taxon>
    </lineage>
</organism>
<name>A0A6G1D9F4_9ORYZ</name>
<reference evidence="1 2" key="1">
    <citation type="submission" date="2019-11" db="EMBL/GenBank/DDBJ databases">
        <title>Whole genome sequence of Oryza granulata.</title>
        <authorList>
            <person name="Li W."/>
        </authorList>
    </citation>
    <scope>NUCLEOTIDE SEQUENCE [LARGE SCALE GENOMIC DNA]</scope>
    <source>
        <strain evidence="2">cv. Menghai</strain>
        <tissue evidence="1">Leaf</tissue>
    </source>
</reference>
<keyword evidence="2" id="KW-1185">Reference proteome</keyword>
<evidence type="ECO:0000313" key="2">
    <source>
        <dbReference type="Proteomes" id="UP000479710"/>
    </source>
</evidence>
<comment type="caution">
    <text evidence="1">The sequence shown here is derived from an EMBL/GenBank/DDBJ whole genome shotgun (WGS) entry which is preliminary data.</text>
</comment>